<dbReference type="AlphaFoldDB" id="A0A9D1GK38"/>
<dbReference type="Proteomes" id="UP000886860">
    <property type="component" value="Unassembled WGS sequence"/>
</dbReference>
<comment type="subcellular location">
    <subcellularLocation>
        <location evidence="1">Membrane</location>
        <topology evidence="1">Multi-pass membrane protein</topology>
    </subcellularLocation>
</comment>
<comment type="caution">
    <text evidence="6">The sequence shown here is derived from an EMBL/GenBank/DDBJ whole genome shotgun (WGS) entry which is preliminary data.</text>
</comment>
<evidence type="ECO:0000256" key="1">
    <source>
        <dbReference type="ARBA" id="ARBA00004141"/>
    </source>
</evidence>
<dbReference type="Pfam" id="PF02674">
    <property type="entry name" value="Colicin_V"/>
    <property type="match status" value="1"/>
</dbReference>
<keyword evidence="3 5" id="KW-1133">Transmembrane helix</keyword>
<feature type="transmembrane region" description="Helical" evidence="5">
    <location>
        <begin position="226"/>
        <end position="244"/>
    </location>
</feature>
<evidence type="ECO:0000313" key="7">
    <source>
        <dbReference type="Proteomes" id="UP000886860"/>
    </source>
</evidence>
<protein>
    <submittedName>
        <fullName evidence="6">CvpA family protein</fullName>
    </submittedName>
</protein>
<dbReference type="GO" id="GO:0009403">
    <property type="term" value="P:toxin biosynthetic process"/>
    <property type="evidence" value="ECO:0007669"/>
    <property type="project" value="InterPro"/>
</dbReference>
<evidence type="ECO:0000256" key="3">
    <source>
        <dbReference type="ARBA" id="ARBA00022989"/>
    </source>
</evidence>
<dbReference type="PANTHER" id="PTHR37306">
    <property type="entry name" value="COLICIN V PRODUCTION PROTEIN"/>
    <property type="match status" value="1"/>
</dbReference>
<gene>
    <name evidence="6" type="ORF">IAB60_09350</name>
</gene>
<evidence type="ECO:0000313" key="6">
    <source>
        <dbReference type="EMBL" id="HIT42278.1"/>
    </source>
</evidence>
<feature type="transmembrane region" description="Helical" evidence="5">
    <location>
        <begin position="183"/>
        <end position="206"/>
    </location>
</feature>
<proteinExistence type="predicted"/>
<sequence length="245" mass="27663">MDIAAFWEENWLSILAACYLIGMMLYGHYRGFLRLAVSMAALLIALVGVRVMMPQVTAFLKENTGIHQWMEETMLQAVGLDEWSGQESASVLPAEQRTLIEEISLPQSIKDALIENNNEEIYQLLGVDRFIDYIGSFLADRIINTLAFIILFLVVYIAVRVLAHLLDIVAHLPVLSGMNQIAGAVLGLAMALFYFWIFCLVLNLFVSTDWGQYLINTIEATPWLAFLYRNNLLSGILLSVIWNLL</sequence>
<feature type="transmembrane region" description="Helical" evidence="5">
    <location>
        <begin position="35"/>
        <end position="53"/>
    </location>
</feature>
<organism evidence="6 7">
    <name type="scientific">Candidatus Caccovicinus merdipullorum</name>
    <dbReference type="NCBI Taxonomy" id="2840724"/>
    <lineage>
        <taxon>Bacteria</taxon>
        <taxon>Bacillati</taxon>
        <taxon>Bacillota</taxon>
        <taxon>Clostridia</taxon>
        <taxon>Eubacteriales</taxon>
        <taxon>Candidatus Caccovicinus</taxon>
    </lineage>
</organism>
<reference evidence="6" key="1">
    <citation type="submission" date="2020-10" db="EMBL/GenBank/DDBJ databases">
        <authorList>
            <person name="Gilroy R."/>
        </authorList>
    </citation>
    <scope>NUCLEOTIDE SEQUENCE</scope>
    <source>
        <strain evidence="6">CHK123-3438</strain>
    </source>
</reference>
<name>A0A9D1GK38_9FIRM</name>
<feature type="transmembrane region" description="Helical" evidence="5">
    <location>
        <begin position="142"/>
        <end position="163"/>
    </location>
</feature>
<dbReference type="PANTHER" id="PTHR37306:SF1">
    <property type="entry name" value="COLICIN V PRODUCTION PROTEIN"/>
    <property type="match status" value="1"/>
</dbReference>
<dbReference type="EMBL" id="DVKS01000161">
    <property type="protein sequence ID" value="HIT42278.1"/>
    <property type="molecule type" value="Genomic_DNA"/>
</dbReference>
<dbReference type="InterPro" id="IPR003825">
    <property type="entry name" value="Colicin-V_CvpA"/>
</dbReference>
<keyword evidence="4 5" id="KW-0472">Membrane</keyword>
<feature type="transmembrane region" description="Helical" evidence="5">
    <location>
        <begin position="12"/>
        <end position="29"/>
    </location>
</feature>
<evidence type="ECO:0000256" key="4">
    <source>
        <dbReference type="ARBA" id="ARBA00023136"/>
    </source>
</evidence>
<accession>A0A9D1GK38</accession>
<reference evidence="6" key="2">
    <citation type="journal article" date="2021" name="PeerJ">
        <title>Extensive microbial diversity within the chicken gut microbiome revealed by metagenomics and culture.</title>
        <authorList>
            <person name="Gilroy R."/>
            <person name="Ravi A."/>
            <person name="Getino M."/>
            <person name="Pursley I."/>
            <person name="Horton D.L."/>
            <person name="Alikhan N.F."/>
            <person name="Baker D."/>
            <person name="Gharbi K."/>
            <person name="Hall N."/>
            <person name="Watson M."/>
            <person name="Adriaenssens E.M."/>
            <person name="Foster-Nyarko E."/>
            <person name="Jarju S."/>
            <person name="Secka A."/>
            <person name="Antonio M."/>
            <person name="Oren A."/>
            <person name="Chaudhuri R.R."/>
            <person name="La Ragione R."/>
            <person name="Hildebrand F."/>
            <person name="Pallen M.J."/>
        </authorList>
    </citation>
    <scope>NUCLEOTIDE SEQUENCE</scope>
    <source>
        <strain evidence="6">CHK123-3438</strain>
    </source>
</reference>
<dbReference type="GO" id="GO:0016020">
    <property type="term" value="C:membrane"/>
    <property type="evidence" value="ECO:0007669"/>
    <property type="project" value="UniProtKB-SubCell"/>
</dbReference>
<evidence type="ECO:0000256" key="2">
    <source>
        <dbReference type="ARBA" id="ARBA00022692"/>
    </source>
</evidence>
<keyword evidence="2 5" id="KW-0812">Transmembrane</keyword>
<evidence type="ECO:0000256" key="5">
    <source>
        <dbReference type="SAM" id="Phobius"/>
    </source>
</evidence>